<dbReference type="EMBL" id="KZ303865">
    <property type="protein sequence ID" value="PHZ08392.1"/>
    <property type="molecule type" value="Genomic_DNA"/>
</dbReference>
<evidence type="ECO:0000313" key="2">
    <source>
        <dbReference type="EMBL" id="PHZ08392.1"/>
    </source>
</evidence>
<name>A0A2G4SI19_RHIZD</name>
<sequence>MNIYPLVYVIVPAKHAEKELQRRGHFTEEQEEGDIAARPRGRPRADPVEHFLVAYISQLFCLCPLNLGQEISSLRKPSWESCCKQGLVQLLLLVQPPRLWKDLLARTDAVGRQFKDKLRQYNTAFADPVLSSDDRCSIKNIHFISTIPKKAGASGISLLPTTVSDLKLLENGVVIFSTEQGSNVLAVSPILWIEADNPCHFELCGLLGPTTLYPCRKCYIRLRQSRREALQDVRYYTDKQLEQAREHYCLAAADNDYRRSKEILNIPEFGNALHACDLSYSHRNAEALLEFKAFDPSKDTPAEALHGVLLGIEKYLVTNLVQAVLKGNKTGKLKKLAHCIKSFKNKQAYLNASVKAPIELNLLVHFSEDIRRFGPVLNYETEKGEQFNKHIREYLFSRNRSDTPRDIGCKFRTQAVMKYIVEGGSWVKDDSREKCGLNVASFISEHKEHLLFYLANGSRELADNNSSSQKVKTGSFAVLIHRNSLLASEAKSFLGLIFCITVVAKKTLRAAS</sequence>
<organism evidence="2 3">
    <name type="scientific">Rhizopus microsporus ATCC 52813</name>
    <dbReference type="NCBI Taxonomy" id="1340429"/>
    <lineage>
        <taxon>Eukaryota</taxon>
        <taxon>Fungi</taxon>
        <taxon>Fungi incertae sedis</taxon>
        <taxon>Mucoromycota</taxon>
        <taxon>Mucoromycotina</taxon>
        <taxon>Mucoromycetes</taxon>
        <taxon>Mucorales</taxon>
        <taxon>Mucorineae</taxon>
        <taxon>Rhizopodaceae</taxon>
        <taxon>Rhizopus</taxon>
    </lineage>
</organism>
<dbReference type="RefSeq" id="XP_023462100.1">
    <property type="nucleotide sequence ID" value="XM_023610449.1"/>
</dbReference>
<gene>
    <name evidence="2" type="ORF">RHIMIDRAFT_247799</name>
</gene>
<dbReference type="AlphaFoldDB" id="A0A2G4SI19"/>
<keyword evidence="3" id="KW-1185">Reference proteome</keyword>
<dbReference type="Proteomes" id="UP000242254">
    <property type="component" value="Unassembled WGS sequence"/>
</dbReference>
<feature type="region of interest" description="Disordered" evidence="1">
    <location>
        <begin position="23"/>
        <end position="42"/>
    </location>
</feature>
<proteinExistence type="predicted"/>
<dbReference type="STRING" id="1340429.A0A2G4SI19"/>
<protein>
    <submittedName>
        <fullName evidence="2">Uncharacterized protein</fullName>
    </submittedName>
</protein>
<reference evidence="2 3" key="1">
    <citation type="journal article" date="2016" name="Proc. Natl. Acad. Sci. U.S.A.">
        <title>Lipid metabolic changes in an early divergent fungus govern the establishment of a mutualistic symbiosis with endobacteria.</title>
        <authorList>
            <person name="Lastovetsky O.A."/>
            <person name="Gaspar M.L."/>
            <person name="Mondo S.J."/>
            <person name="LaButti K.M."/>
            <person name="Sandor L."/>
            <person name="Grigoriev I.V."/>
            <person name="Henry S.A."/>
            <person name="Pawlowska T.E."/>
        </authorList>
    </citation>
    <scope>NUCLEOTIDE SEQUENCE [LARGE SCALE GENOMIC DNA]</scope>
    <source>
        <strain evidence="2 3">ATCC 52813</strain>
    </source>
</reference>
<accession>A0A2G4SI19</accession>
<evidence type="ECO:0000256" key="1">
    <source>
        <dbReference type="SAM" id="MobiDB-lite"/>
    </source>
</evidence>
<dbReference type="GeneID" id="35441439"/>
<evidence type="ECO:0000313" key="3">
    <source>
        <dbReference type="Proteomes" id="UP000242254"/>
    </source>
</evidence>